<dbReference type="HOGENOM" id="CLU_196976_0_0_1"/>
<dbReference type="OrthoDB" id="1728974at2759"/>
<feature type="non-terminal residue" evidence="1">
    <location>
        <position position="1"/>
    </location>
</feature>
<gene>
    <name evidence="1" type="ORF">GYMLUDRAFT_182429</name>
</gene>
<sequence length="72" mass="8512">SLFATILKDCNPTQPGVLWNQFKQYICDDLEHYLHREKIVEYPSQSEAEDYGLYLIDKILFHTGVFEGVMHY</sequence>
<dbReference type="Proteomes" id="UP000053593">
    <property type="component" value="Unassembled WGS sequence"/>
</dbReference>
<dbReference type="EMBL" id="KN834890">
    <property type="protein sequence ID" value="KIK50669.1"/>
    <property type="molecule type" value="Genomic_DNA"/>
</dbReference>
<proteinExistence type="predicted"/>
<keyword evidence="2" id="KW-1185">Reference proteome</keyword>
<name>A0A0D0BMH5_9AGAR</name>
<dbReference type="AlphaFoldDB" id="A0A0D0BMH5"/>
<evidence type="ECO:0000313" key="2">
    <source>
        <dbReference type="Proteomes" id="UP000053593"/>
    </source>
</evidence>
<reference evidence="1 2" key="1">
    <citation type="submission" date="2014-04" db="EMBL/GenBank/DDBJ databases">
        <title>Evolutionary Origins and Diversification of the Mycorrhizal Mutualists.</title>
        <authorList>
            <consortium name="DOE Joint Genome Institute"/>
            <consortium name="Mycorrhizal Genomics Consortium"/>
            <person name="Kohler A."/>
            <person name="Kuo A."/>
            <person name="Nagy L.G."/>
            <person name="Floudas D."/>
            <person name="Copeland A."/>
            <person name="Barry K.W."/>
            <person name="Cichocki N."/>
            <person name="Veneault-Fourrey C."/>
            <person name="LaButti K."/>
            <person name="Lindquist E.A."/>
            <person name="Lipzen A."/>
            <person name="Lundell T."/>
            <person name="Morin E."/>
            <person name="Murat C."/>
            <person name="Riley R."/>
            <person name="Ohm R."/>
            <person name="Sun H."/>
            <person name="Tunlid A."/>
            <person name="Henrissat B."/>
            <person name="Grigoriev I.V."/>
            <person name="Hibbett D.S."/>
            <person name="Martin F."/>
        </authorList>
    </citation>
    <scope>NUCLEOTIDE SEQUENCE [LARGE SCALE GENOMIC DNA]</scope>
    <source>
        <strain evidence="1 2">FD-317 M1</strain>
    </source>
</reference>
<organism evidence="1 2">
    <name type="scientific">Collybiopsis luxurians FD-317 M1</name>
    <dbReference type="NCBI Taxonomy" id="944289"/>
    <lineage>
        <taxon>Eukaryota</taxon>
        <taxon>Fungi</taxon>
        <taxon>Dikarya</taxon>
        <taxon>Basidiomycota</taxon>
        <taxon>Agaricomycotina</taxon>
        <taxon>Agaricomycetes</taxon>
        <taxon>Agaricomycetidae</taxon>
        <taxon>Agaricales</taxon>
        <taxon>Marasmiineae</taxon>
        <taxon>Omphalotaceae</taxon>
        <taxon>Collybiopsis</taxon>
        <taxon>Collybiopsis luxurians</taxon>
    </lineage>
</organism>
<accession>A0A0D0BMH5</accession>
<protein>
    <submittedName>
        <fullName evidence="1">Uncharacterized protein</fullName>
    </submittedName>
</protein>
<evidence type="ECO:0000313" key="1">
    <source>
        <dbReference type="EMBL" id="KIK50669.1"/>
    </source>
</evidence>